<evidence type="ECO:0000256" key="5">
    <source>
        <dbReference type="ARBA" id="ARBA00023163"/>
    </source>
</evidence>
<evidence type="ECO:0000256" key="1">
    <source>
        <dbReference type="ARBA" id="ARBA00022741"/>
    </source>
</evidence>
<dbReference type="SMART" id="SM00448">
    <property type="entry name" value="REC"/>
    <property type="match status" value="1"/>
</dbReference>
<evidence type="ECO:0000259" key="8">
    <source>
        <dbReference type="PROSITE" id="PS50045"/>
    </source>
</evidence>
<protein>
    <submittedName>
        <fullName evidence="10">Sigma-54 dependent transcriptional regulator</fullName>
    </submittedName>
</protein>
<dbReference type="CDD" id="cd00009">
    <property type="entry name" value="AAA"/>
    <property type="match status" value="1"/>
</dbReference>
<dbReference type="InterPro" id="IPR003593">
    <property type="entry name" value="AAA+_ATPase"/>
</dbReference>
<dbReference type="SMART" id="SM00382">
    <property type="entry name" value="AAA"/>
    <property type="match status" value="1"/>
</dbReference>
<dbReference type="InterPro" id="IPR009057">
    <property type="entry name" value="Homeodomain-like_sf"/>
</dbReference>
<proteinExistence type="predicted"/>
<dbReference type="PANTHER" id="PTHR32071:SF113">
    <property type="entry name" value="ALGINATE BIOSYNTHESIS TRANSCRIPTIONAL REGULATORY PROTEIN ALGB"/>
    <property type="match status" value="1"/>
</dbReference>
<dbReference type="Gene3D" id="3.40.50.2300">
    <property type="match status" value="1"/>
</dbReference>
<dbReference type="InterPro" id="IPR002078">
    <property type="entry name" value="Sigma_54_int"/>
</dbReference>
<feature type="modified residue" description="4-aspartylphosphate" evidence="6">
    <location>
        <position position="77"/>
    </location>
</feature>
<dbReference type="SUPFAM" id="SSF46689">
    <property type="entry name" value="Homeodomain-like"/>
    <property type="match status" value="1"/>
</dbReference>
<feature type="domain" description="Response regulatory" evidence="9">
    <location>
        <begin position="28"/>
        <end position="147"/>
    </location>
</feature>
<dbReference type="InterPro" id="IPR025944">
    <property type="entry name" value="Sigma_54_int_dom_CS"/>
</dbReference>
<feature type="domain" description="Sigma-54 factor interaction" evidence="8">
    <location>
        <begin position="177"/>
        <end position="406"/>
    </location>
</feature>
<dbReference type="Pfam" id="PF00158">
    <property type="entry name" value="Sigma54_activat"/>
    <property type="match status" value="1"/>
</dbReference>
<feature type="region of interest" description="Disordered" evidence="7">
    <location>
        <begin position="417"/>
        <end position="441"/>
    </location>
</feature>
<evidence type="ECO:0000256" key="3">
    <source>
        <dbReference type="ARBA" id="ARBA00023015"/>
    </source>
</evidence>
<dbReference type="PROSITE" id="PS00688">
    <property type="entry name" value="SIGMA54_INTERACT_3"/>
    <property type="match status" value="1"/>
</dbReference>
<evidence type="ECO:0000256" key="4">
    <source>
        <dbReference type="ARBA" id="ARBA00023125"/>
    </source>
</evidence>
<dbReference type="Pfam" id="PF00072">
    <property type="entry name" value="Response_reg"/>
    <property type="match status" value="1"/>
</dbReference>
<dbReference type="PROSITE" id="PS50045">
    <property type="entry name" value="SIGMA54_INTERACT_4"/>
    <property type="match status" value="1"/>
</dbReference>
<dbReference type="InterPro" id="IPR001789">
    <property type="entry name" value="Sig_transdc_resp-reg_receiver"/>
</dbReference>
<dbReference type="PANTHER" id="PTHR32071">
    <property type="entry name" value="TRANSCRIPTIONAL REGULATORY PROTEIN"/>
    <property type="match status" value="1"/>
</dbReference>
<keyword evidence="6" id="KW-0597">Phosphoprotein</keyword>
<keyword evidence="11" id="KW-1185">Reference proteome</keyword>
<dbReference type="Pfam" id="PF25601">
    <property type="entry name" value="AAA_lid_14"/>
    <property type="match status" value="1"/>
</dbReference>
<dbReference type="Gene3D" id="1.10.8.60">
    <property type="match status" value="1"/>
</dbReference>
<accession>A0ABU3L484</accession>
<keyword evidence="4" id="KW-0238">DNA-binding</keyword>
<keyword evidence="3" id="KW-0805">Transcription regulation</keyword>
<evidence type="ECO:0000313" key="10">
    <source>
        <dbReference type="EMBL" id="MDT7828487.1"/>
    </source>
</evidence>
<evidence type="ECO:0000256" key="7">
    <source>
        <dbReference type="SAM" id="MobiDB-lite"/>
    </source>
</evidence>
<keyword evidence="1" id="KW-0547">Nucleotide-binding</keyword>
<gene>
    <name evidence="10" type="ORF">RQM65_07420</name>
</gene>
<dbReference type="Proteomes" id="UP001250656">
    <property type="component" value="Unassembled WGS sequence"/>
</dbReference>
<dbReference type="PRINTS" id="PR01590">
    <property type="entry name" value="HTHFIS"/>
</dbReference>
<dbReference type="PROSITE" id="PS00676">
    <property type="entry name" value="SIGMA54_INTERACT_2"/>
    <property type="match status" value="1"/>
</dbReference>
<organism evidence="10 11">
    <name type="scientific">Pricia mediterranea</name>
    <dbReference type="NCBI Taxonomy" id="3076079"/>
    <lineage>
        <taxon>Bacteria</taxon>
        <taxon>Pseudomonadati</taxon>
        <taxon>Bacteroidota</taxon>
        <taxon>Flavobacteriia</taxon>
        <taxon>Flavobacteriales</taxon>
        <taxon>Flavobacteriaceae</taxon>
        <taxon>Pricia</taxon>
    </lineage>
</organism>
<dbReference type="InterPro" id="IPR002197">
    <property type="entry name" value="HTH_Fis"/>
</dbReference>
<dbReference type="Pfam" id="PF02954">
    <property type="entry name" value="HTH_8"/>
    <property type="match status" value="1"/>
</dbReference>
<comment type="caution">
    <text evidence="10">The sequence shown here is derived from an EMBL/GenBank/DDBJ whole genome shotgun (WGS) entry which is preliminary data.</text>
</comment>
<sequence>MYNYCQTFLRFRNQNGWEVVVLRMQNAKILVVDDNKSVLSALEILLQFEYKTIRTISNPNQISSFPDLDTYDIVLLDMNFSAGVNTGNEGLFWLREIRKKAPHISVIMMTAYGAVDLAVKALKEGAADFVLKPWNNDKLLATVKSAYSLRKSQKEVSQLREKESSLKQVINQNNNPIVGNSKALQAVLKLTAKVAKTEVNVLVTGENGTGKELIARELHRLSPRSDEVFIAVDMGSISENLFESELFGHLKGAFTDAKEDRAGKFEAANGGTLFLDEIGNLSLQAQAKLLSAIQNKTIVRVGSNKPISVDIRLICATNENLDNMVSDGLFREDLLYRINTIRIEVPPLREREDDILILADFYLKKFTAKYGKPGLRINQTAQEKLLAYPWPGNIRELLHTLERAIILSEGNVLKSEDFPMASGRETSRQDGLPGGASEESGPKTLEEMELLMINNALDQNDGNYTAAAEQLGISRQTLYNKLKKSKH</sequence>
<dbReference type="InterPro" id="IPR011006">
    <property type="entry name" value="CheY-like_superfamily"/>
</dbReference>
<evidence type="ECO:0000256" key="6">
    <source>
        <dbReference type="PROSITE-ProRule" id="PRU00169"/>
    </source>
</evidence>
<name>A0ABU3L484_9FLAO</name>
<keyword evidence="2" id="KW-0067">ATP-binding</keyword>
<dbReference type="SUPFAM" id="SSF52540">
    <property type="entry name" value="P-loop containing nucleoside triphosphate hydrolases"/>
    <property type="match status" value="1"/>
</dbReference>
<evidence type="ECO:0000259" key="9">
    <source>
        <dbReference type="PROSITE" id="PS50110"/>
    </source>
</evidence>
<evidence type="ECO:0000256" key="2">
    <source>
        <dbReference type="ARBA" id="ARBA00022840"/>
    </source>
</evidence>
<dbReference type="InterPro" id="IPR027417">
    <property type="entry name" value="P-loop_NTPase"/>
</dbReference>
<evidence type="ECO:0000313" key="11">
    <source>
        <dbReference type="Proteomes" id="UP001250656"/>
    </source>
</evidence>
<dbReference type="PROSITE" id="PS50110">
    <property type="entry name" value="RESPONSE_REGULATORY"/>
    <property type="match status" value="1"/>
</dbReference>
<dbReference type="EMBL" id="JAVTTP010000001">
    <property type="protein sequence ID" value="MDT7828487.1"/>
    <property type="molecule type" value="Genomic_DNA"/>
</dbReference>
<reference evidence="10 11" key="1">
    <citation type="submission" date="2023-09" db="EMBL/GenBank/DDBJ databases">
        <title>Novel taxa isolated from Blanes Bay.</title>
        <authorList>
            <person name="Rey-Velasco X."/>
            <person name="Lucena T."/>
        </authorList>
    </citation>
    <scope>NUCLEOTIDE SEQUENCE [LARGE SCALE GENOMIC DNA]</scope>
    <source>
        <strain evidence="10 11">S334</strain>
    </source>
</reference>
<dbReference type="SUPFAM" id="SSF52172">
    <property type="entry name" value="CheY-like"/>
    <property type="match status" value="1"/>
</dbReference>
<dbReference type="Gene3D" id="1.10.10.60">
    <property type="entry name" value="Homeodomain-like"/>
    <property type="match status" value="1"/>
</dbReference>
<dbReference type="InterPro" id="IPR025943">
    <property type="entry name" value="Sigma_54_int_dom_ATP-bd_2"/>
</dbReference>
<dbReference type="Gene3D" id="3.40.50.300">
    <property type="entry name" value="P-loop containing nucleotide triphosphate hydrolases"/>
    <property type="match status" value="1"/>
</dbReference>
<dbReference type="InterPro" id="IPR058031">
    <property type="entry name" value="AAA_lid_NorR"/>
</dbReference>
<keyword evidence="5" id="KW-0804">Transcription</keyword>